<gene>
    <name evidence="5" type="ORF">DWX41_18350</name>
</gene>
<sequence>MGMKEIQRMSITDAVVENIKELIESQAYKVGAKLPTEAQLCEELKVSRTSVREAFRVLQALGYVENKMGRGAFVADYKKARNEKEPWYEVQNAQFRDFMETRMAIETLSVRLAVERAGEKQFKELKEIHKLFVQANESRDMVRMIMLDELFHTKIIACTGNPLLININKQLLEKFRIYRGDSFTDKTVYKNAVEPHERILFCFETKNAALAVEEMRKHLEITERDMGLIHSRKKED</sequence>
<keyword evidence="2" id="KW-0238">DNA-binding</keyword>
<reference evidence="5 6" key="1">
    <citation type="submission" date="2018-08" db="EMBL/GenBank/DDBJ databases">
        <title>A genome reference for cultivated species of the human gut microbiota.</title>
        <authorList>
            <person name="Zou Y."/>
            <person name="Xue W."/>
            <person name="Luo G."/>
        </authorList>
    </citation>
    <scope>NUCLEOTIDE SEQUENCE [LARGE SCALE GENOMIC DNA]</scope>
    <source>
        <strain evidence="5 6">AF19-21</strain>
    </source>
</reference>
<dbReference type="SUPFAM" id="SSF48008">
    <property type="entry name" value="GntR ligand-binding domain-like"/>
    <property type="match status" value="1"/>
</dbReference>
<dbReference type="Proteomes" id="UP000261111">
    <property type="component" value="Unassembled WGS sequence"/>
</dbReference>
<dbReference type="GO" id="GO:0003700">
    <property type="term" value="F:DNA-binding transcription factor activity"/>
    <property type="evidence" value="ECO:0007669"/>
    <property type="project" value="InterPro"/>
</dbReference>
<dbReference type="PRINTS" id="PR00035">
    <property type="entry name" value="HTHGNTR"/>
</dbReference>
<keyword evidence="3" id="KW-0804">Transcription</keyword>
<evidence type="ECO:0000256" key="3">
    <source>
        <dbReference type="ARBA" id="ARBA00023163"/>
    </source>
</evidence>
<dbReference type="Gene3D" id="1.10.10.10">
    <property type="entry name" value="Winged helix-like DNA-binding domain superfamily/Winged helix DNA-binding domain"/>
    <property type="match status" value="1"/>
</dbReference>
<evidence type="ECO:0000259" key="4">
    <source>
        <dbReference type="PROSITE" id="PS50949"/>
    </source>
</evidence>
<proteinExistence type="predicted"/>
<comment type="caution">
    <text evidence="5">The sequence shown here is derived from an EMBL/GenBank/DDBJ whole genome shotgun (WGS) entry which is preliminary data.</text>
</comment>
<dbReference type="CDD" id="cd07377">
    <property type="entry name" value="WHTH_GntR"/>
    <property type="match status" value="1"/>
</dbReference>
<dbReference type="EMBL" id="QVIA01000025">
    <property type="protein sequence ID" value="RGC27229.1"/>
    <property type="molecule type" value="Genomic_DNA"/>
</dbReference>
<evidence type="ECO:0000256" key="1">
    <source>
        <dbReference type="ARBA" id="ARBA00023015"/>
    </source>
</evidence>
<dbReference type="InterPro" id="IPR036388">
    <property type="entry name" value="WH-like_DNA-bd_sf"/>
</dbReference>
<dbReference type="SMART" id="SM00345">
    <property type="entry name" value="HTH_GNTR"/>
    <property type="match status" value="1"/>
</dbReference>
<dbReference type="InterPro" id="IPR036390">
    <property type="entry name" value="WH_DNA-bd_sf"/>
</dbReference>
<protein>
    <submittedName>
        <fullName evidence="5">FadR family transcriptional regulator</fullName>
    </submittedName>
</protein>
<name>A0A3E2WJF7_9FIRM</name>
<dbReference type="GO" id="GO:0003677">
    <property type="term" value="F:DNA binding"/>
    <property type="evidence" value="ECO:0007669"/>
    <property type="project" value="UniProtKB-KW"/>
</dbReference>
<dbReference type="AlphaFoldDB" id="A0A3E2WJF7"/>
<feature type="domain" description="HTH gntR-type" evidence="4">
    <location>
        <begin position="9"/>
        <end position="77"/>
    </location>
</feature>
<dbReference type="InterPro" id="IPR008920">
    <property type="entry name" value="TF_FadR/GntR_C"/>
</dbReference>
<dbReference type="PANTHER" id="PTHR43537:SF5">
    <property type="entry name" value="UXU OPERON TRANSCRIPTIONAL REGULATOR"/>
    <property type="match status" value="1"/>
</dbReference>
<dbReference type="Pfam" id="PF00392">
    <property type="entry name" value="GntR"/>
    <property type="match status" value="1"/>
</dbReference>
<dbReference type="Pfam" id="PF07729">
    <property type="entry name" value="FCD"/>
    <property type="match status" value="1"/>
</dbReference>
<dbReference type="PROSITE" id="PS50949">
    <property type="entry name" value="HTH_GNTR"/>
    <property type="match status" value="1"/>
</dbReference>
<dbReference type="SUPFAM" id="SSF46785">
    <property type="entry name" value="Winged helix' DNA-binding domain"/>
    <property type="match status" value="1"/>
</dbReference>
<organism evidence="5 6">
    <name type="scientific">Hungatella hathewayi</name>
    <dbReference type="NCBI Taxonomy" id="154046"/>
    <lineage>
        <taxon>Bacteria</taxon>
        <taxon>Bacillati</taxon>
        <taxon>Bacillota</taxon>
        <taxon>Clostridia</taxon>
        <taxon>Lachnospirales</taxon>
        <taxon>Lachnospiraceae</taxon>
        <taxon>Hungatella</taxon>
    </lineage>
</organism>
<dbReference type="SMART" id="SM00895">
    <property type="entry name" value="FCD"/>
    <property type="match status" value="1"/>
</dbReference>
<evidence type="ECO:0000313" key="5">
    <source>
        <dbReference type="EMBL" id="RGC27229.1"/>
    </source>
</evidence>
<dbReference type="Gene3D" id="1.20.120.530">
    <property type="entry name" value="GntR ligand-binding domain-like"/>
    <property type="match status" value="1"/>
</dbReference>
<keyword evidence="1" id="KW-0805">Transcription regulation</keyword>
<evidence type="ECO:0000256" key="2">
    <source>
        <dbReference type="ARBA" id="ARBA00023125"/>
    </source>
</evidence>
<dbReference type="InterPro" id="IPR000524">
    <property type="entry name" value="Tscrpt_reg_HTH_GntR"/>
</dbReference>
<accession>A0A3E2WJF7</accession>
<dbReference type="InterPro" id="IPR011711">
    <property type="entry name" value="GntR_C"/>
</dbReference>
<dbReference type="PANTHER" id="PTHR43537">
    <property type="entry name" value="TRANSCRIPTIONAL REGULATOR, GNTR FAMILY"/>
    <property type="match status" value="1"/>
</dbReference>
<evidence type="ECO:0000313" key="6">
    <source>
        <dbReference type="Proteomes" id="UP000261111"/>
    </source>
</evidence>